<feature type="non-terminal residue" evidence="6">
    <location>
        <position position="1"/>
    </location>
</feature>
<dbReference type="InterPro" id="IPR017441">
    <property type="entry name" value="Protein_kinase_ATP_BS"/>
</dbReference>
<dbReference type="EMBL" id="CATQJA010002700">
    <property type="protein sequence ID" value="CAJ0584764.1"/>
    <property type="molecule type" value="Genomic_DNA"/>
</dbReference>
<evidence type="ECO:0000313" key="7">
    <source>
        <dbReference type="Proteomes" id="UP001177023"/>
    </source>
</evidence>
<evidence type="ECO:0000259" key="5">
    <source>
        <dbReference type="PROSITE" id="PS50011"/>
    </source>
</evidence>
<dbReference type="Pfam" id="PF07714">
    <property type="entry name" value="PK_Tyr_Ser-Thr"/>
    <property type="match status" value="1"/>
</dbReference>
<evidence type="ECO:0000256" key="2">
    <source>
        <dbReference type="ARBA" id="ARBA00022840"/>
    </source>
</evidence>
<dbReference type="SMART" id="SM00219">
    <property type="entry name" value="TyrKc"/>
    <property type="match status" value="1"/>
</dbReference>
<sequence>MAEKEDGGPSATETHEKTCSDSSEESAEEPTEADLKLPKARKSKKPGGVMEVALPEGVDVPPPIAVVKEGEEGKDKEPEKMDKQPKSDGSGSERQKRKKEKENDEDKQGGPDQSGKKKKARRISRDRVSGKEEDRGKGDDKKEKKKKKKKKKSKRRDDDEAAVSTSGRGIDMVAESPDKKNKKSTKSVDRVAHKLKERDEVKPPPQNDLERMAAFRDRLQASYNHLVQEPDRGIYNSLYYHGYAEPQYIEEQLKQVGEFLVCKVYRTLAKDKMVELLCIALRGPTDIVYFTIVIHRNKQFYLGNRGFDSITDIVSQFHNSGEQLPAQDTSEVFRLLRSIPRPVQIIPHESIEMREQVGSGEFGAVHAAAFMTQGEPITVAVKVLKDLLAKDPTKKQKFLQEAYIMMKITQHKNVTQIHGICTMRSPLYIVLEWMPNGSLKSYLKKNATTDDQKLAFMQGAAAGMAHLEDAAIVHRDIAARNLLMNGDLTVKISDFGLSMEEKALKHSKKLEPVPLPTKWLAPEVLKSFKFSVKSDVWAFGVMMCEVYTDGGDPYPGMGNKAVRKMLLEGKDQRWPIPATFPKHITKIIQRCWLQEPKDRMSFKRIEKALLMSKKLVGASMMTKPTDPGETSMSMKPRPRPRPGASGHRQNHSTRVRRPSHPGS</sequence>
<keyword evidence="7" id="KW-1185">Reference proteome</keyword>
<dbReference type="InterPro" id="IPR000719">
    <property type="entry name" value="Prot_kinase_dom"/>
</dbReference>
<feature type="compositionally biased region" description="Basic residues" evidence="4">
    <location>
        <begin position="143"/>
        <end position="154"/>
    </location>
</feature>
<feature type="region of interest" description="Disordered" evidence="4">
    <location>
        <begin position="1"/>
        <end position="192"/>
    </location>
</feature>
<name>A0AA36GB92_9BILA</name>
<dbReference type="PANTHER" id="PTHR24418">
    <property type="entry name" value="TYROSINE-PROTEIN KINASE"/>
    <property type="match status" value="1"/>
</dbReference>
<feature type="compositionally biased region" description="Acidic residues" evidence="4">
    <location>
        <begin position="22"/>
        <end position="32"/>
    </location>
</feature>
<evidence type="ECO:0000313" key="6">
    <source>
        <dbReference type="EMBL" id="CAJ0584764.1"/>
    </source>
</evidence>
<dbReference type="SUPFAM" id="SSF55550">
    <property type="entry name" value="SH2 domain"/>
    <property type="match status" value="1"/>
</dbReference>
<evidence type="ECO:0000256" key="3">
    <source>
        <dbReference type="PROSITE-ProRule" id="PRU10141"/>
    </source>
</evidence>
<dbReference type="PROSITE" id="PS00107">
    <property type="entry name" value="PROTEIN_KINASE_ATP"/>
    <property type="match status" value="1"/>
</dbReference>
<feature type="compositionally biased region" description="Basic and acidic residues" evidence="4">
    <location>
        <begin position="1"/>
        <end position="19"/>
    </location>
</feature>
<dbReference type="InterPro" id="IPR008266">
    <property type="entry name" value="Tyr_kinase_AS"/>
</dbReference>
<proteinExistence type="predicted"/>
<dbReference type="Proteomes" id="UP001177023">
    <property type="component" value="Unassembled WGS sequence"/>
</dbReference>
<dbReference type="Gene3D" id="1.10.510.10">
    <property type="entry name" value="Transferase(Phosphotransferase) domain 1"/>
    <property type="match status" value="1"/>
</dbReference>
<dbReference type="InterPro" id="IPR011009">
    <property type="entry name" value="Kinase-like_dom_sf"/>
</dbReference>
<feature type="region of interest" description="Disordered" evidence="4">
    <location>
        <begin position="617"/>
        <end position="663"/>
    </location>
</feature>
<dbReference type="SUPFAM" id="SSF56112">
    <property type="entry name" value="Protein kinase-like (PK-like)"/>
    <property type="match status" value="1"/>
</dbReference>
<dbReference type="GO" id="GO:0004713">
    <property type="term" value="F:protein tyrosine kinase activity"/>
    <property type="evidence" value="ECO:0007669"/>
    <property type="project" value="InterPro"/>
</dbReference>
<comment type="caution">
    <text evidence="6">The sequence shown here is derived from an EMBL/GenBank/DDBJ whole genome shotgun (WGS) entry which is preliminary data.</text>
</comment>
<feature type="compositionally biased region" description="Basic and acidic residues" evidence="4">
    <location>
        <begin position="123"/>
        <end position="142"/>
    </location>
</feature>
<accession>A0AA36GB92</accession>
<dbReference type="PROSITE" id="PS50011">
    <property type="entry name" value="PROTEIN_KINASE_DOM"/>
    <property type="match status" value="1"/>
</dbReference>
<dbReference type="PRINTS" id="PR00109">
    <property type="entry name" value="TYRKINASE"/>
</dbReference>
<dbReference type="InterPro" id="IPR020635">
    <property type="entry name" value="Tyr_kinase_cat_dom"/>
</dbReference>
<evidence type="ECO:0000256" key="1">
    <source>
        <dbReference type="ARBA" id="ARBA00022741"/>
    </source>
</evidence>
<feature type="compositionally biased region" description="Basic residues" evidence="4">
    <location>
        <begin position="648"/>
        <end position="663"/>
    </location>
</feature>
<protein>
    <recommendedName>
        <fullName evidence="5">Protein kinase domain-containing protein</fullName>
    </recommendedName>
</protein>
<gene>
    <name evidence="6" type="ORF">MSPICULIGERA_LOCUS22806</name>
</gene>
<feature type="binding site" evidence="3">
    <location>
        <position position="382"/>
    </location>
    <ligand>
        <name>ATP</name>
        <dbReference type="ChEBI" id="CHEBI:30616"/>
    </ligand>
</feature>
<dbReference type="AlphaFoldDB" id="A0AA36GB92"/>
<dbReference type="InterPro" id="IPR050198">
    <property type="entry name" value="Non-receptor_tyrosine_kinases"/>
</dbReference>
<evidence type="ECO:0000256" key="4">
    <source>
        <dbReference type="SAM" id="MobiDB-lite"/>
    </source>
</evidence>
<dbReference type="CDD" id="cd00192">
    <property type="entry name" value="PTKc"/>
    <property type="match status" value="1"/>
</dbReference>
<keyword evidence="2 3" id="KW-0067">ATP-binding</keyword>
<dbReference type="GO" id="GO:0005524">
    <property type="term" value="F:ATP binding"/>
    <property type="evidence" value="ECO:0007669"/>
    <property type="project" value="UniProtKB-UniRule"/>
</dbReference>
<feature type="domain" description="Protein kinase" evidence="5">
    <location>
        <begin position="351"/>
        <end position="610"/>
    </location>
</feature>
<organism evidence="6 7">
    <name type="scientific">Mesorhabditis spiculigera</name>
    <dbReference type="NCBI Taxonomy" id="96644"/>
    <lineage>
        <taxon>Eukaryota</taxon>
        <taxon>Metazoa</taxon>
        <taxon>Ecdysozoa</taxon>
        <taxon>Nematoda</taxon>
        <taxon>Chromadorea</taxon>
        <taxon>Rhabditida</taxon>
        <taxon>Rhabditina</taxon>
        <taxon>Rhabditomorpha</taxon>
        <taxon>Rhabditoidea</taxon>
        <taxon>Rhabditidae</taxon>
        <taxon>Mesorhabditinae</taxon>
        <taxon>Mesorhabditis</taxon>
    </lineage>
</organism>
<dbReference type="PROSITE" id="PS00109">
    <property type="entry name" value="PROTEIN_KINASE_TYR"/>
    <property type="match status" value="1"/>
</dbReference>
<reference evidence="6" key="1">
    <citation type="submission" date="2023-06" db="EMBL/GenBank/DDBJ databases">
        <authorList>
            <person name="Delattre M."/>
        </authorList>
    </citation>
    <scope>NUCLEOTIDE SEQUENCE</scope>
    <source>
        <strain evidence="6">AF72</strain>
    </source>
</reference>
<dbReference type="Gene3D" id="3.30.505.10">
    <property type="entry name" value="SH2 domain"/>
    <property type="match status" value="1"/>
</dbReference>
<feature type="compositionally biased region" description="Basic and acidic residues" evidence="4">
    <location>
        <begin position="68"/>
        <end position="109"/>
    </location>
</feature>
<keyword evidence="1 3" id="KW-0547">Nucleotide-binding</keyword>
<dbReference type="InterPro" id="IPR001245">
    <property type="entry name" value="Ser-Thr/Tyr_kinase_cat_dom"/>
</dbReference>
<dbReference type="InterPro" id="IPR036860">
    <property type="entry name" value="SH2_dom_sf"/>
</dbReference>